<evidence type="ECO:0000313" key="1">
    <source>
        <dbReference type="EMBL" id="PWJ42673.1"/>
    </source>
</evidence>
<accession>A0A315ZC48</accession>
<organism evidence="1 2">
    <name type="scientific">Sediminitomix flava</name>
    <dbReference type="NCBI Taxonomy" id="379075"/>
    <lineage>
        <taxon>Bacteria</taxon>
        <taxon>Pseudomonadati</taxon>
        <taxon>Bacteroidota</taxon>
        <taxon>Cytophagia</taxon>
        <taxon>Cytophagales</taxon>
        <taxon>Flammeovirgaceae</taxon>
        <taxon>Sediminitomix</taxon>
    </lineage>
</organism>
<dbReference type="Proteomes" id="UP000245535">
    <property type="component" value="Unassembled WGS sequence"/>
</dbReference>
<sequence>MKKIILFTICVILKINVIAQQLETVENNTHNSSDINFFIAYDFGEAAFNRFQSLSGEIGVSLPNKHLIRLVHMNVNLTEEHLKSDFVTTVEGENVEGKMLGLEAFYSFPLIKWQEDNQVIYLSPSLGAYKNKYWHTELDENLEQSSFTTGVELSYRETNPFKTKSALKGLYYTVSIPLRVHFNPHEKTQLGNTTISKNTFDNNIWFFMGYQF</sequence>
<evidence type="ECO:0000313" key="2">
    <source>
        <dbReference type="Proteomes" id="UP000245535"/>
    </source>
</evidence>
<keyword evidence="2" id="KW-1185">Reference proteome</keyword>
<protein>
    <recommendedName>
        <fullName evidence="3">Outer membrane protein with beta-barrel domain</fullName>
    </recommendedName>
</protein>
<dbReference type="EMBL" id="QGDO01000002">
    <property type="protein sequence ID" value="PWJ42673.1"/>
    <property type="molecule type" value="Genomic_DNA"/>
</dbReference>
<dbReference type="AlphaFoldDB" id="A0A315ZC48"/>
<proteinExistence type="predicted"/>
<gene>
    <name evidence="1" type="ORF">BC781_102218</name>
</gene>
<dbReference type="OrthoDB" id="1441219at2"/>
<dbReference type="RefSeq" id="WP_109616805.1">
    <property type="nucleotide sequence ID" value="NZ_QGDO01000002.1"/>
</dbReference>
<comment type="caution">
    <text evidence="1">The sequence shown here is derived from an EMBL/GenBank/DDBJ whole genome shotgun (WGS) entry which is preliminary data.</text>
</comment>
<evidence type="ECO:0008006" key="3">
    <source>
        <dbReference type="Google" id="ProtNLM"/>
    </source>
</evidence>
<reference evidence="1 2" key="1">
    <citation type="submission" date="2018-03" db="EMBL/GenBank/DDBJ databases">
        <title>Genomic Encyclopedia of Archaeal and Bacterial Type Strains, Phase II (KMG-II): from individual species to whole genera.</title>
        <authorList>
            <person name="Goeker M."/>
        </authorList>
    </citation>
    <scope>NUCLEOTIDE SEQUENCE [LARGE SCALE GENOMIC DNA]</scope>
    <source>
        <strain evidence="1 2">DSM 28229</strain>
    </source>
</reference>
<name>A0A315ZC48_SEDFL</name>